<evidence type="ECO:0000313" key="1">
    <source>
        <dbReference type="EMBL" id="CBS85523.1"/>
    </source>
</evidence>
<accession>G7Z2E1</accession>
<evidence type="ECO:0000313" key="2">
    <source>
        <dbReference type="Proteomes" id="UP000005667"/>
    </source>
</evidence>
<name>G7Z2E1_AZOL4</name>
<dbReference type="KEGG" id="ali:AZOLI_0105"/>
<dbReference type="HOGENOM" id="CLU_2566487_0_0_5"/>
<dbReference type="STRING" id="862719.AZOLI_0105"/>
<protein>
    <submittedName>
        <fullName evidence="1">Uncharacterized protein</fullName>
    </submittedName>
</protein>
<reference evidence="2" key="1">
    <citation type="journal article" date="2011" name="PLoS Genet.">
        <title>Azospirillum genomes reveal transition of bacteria from aquatic to terrestrial environments.</title>
        <authorList>
            <person name="Wisniewski-Dye F."/>
            <person name="Borziak K."/>
            <person name="Khalsa-Moyers G."/>
            <person name="Alexandre G."/>
            <person name="Sukharnikov L.O."/>
            <person name="Wuichet K."/>
            <person name="Hurst G.B."/>
            <person name="McDonald W.H."/>
            <person name="Robertson J.S."/>
            <person name="Barbe V."/>
            <person name="Calteau A."/>
            <person name="Rouy Z."/>
            <person name="Mangenot S."/>
            <person name="Prigent-Combaret C."/>
            <person name="Normand P."/>
            <person name="Boyer M."/>
            <person name="Siguier P."/>
            <person name="Dessaux Y."/>
            <person name="Elmerich C."/>
            <person name="Condemine G."/>
            <person name="Krishnen G."/>
            <person name="Kennedy I."/>
            <person name="Paterson A.H."/>
            <person name="Gonzalez V."/>
            <person name="Mavingui P."/>
            <person name="Zhulin I.B."/>
        </authorList>
    </citation>
    <scope>NUCLEOTIDE SEQUENCE [LARGE SCALE GENOMIC DNA]</scope>
    <source>
        <strain evidence="2">4B</strain>
    </source>
</reference>
<dbReference type="EMBL" id="FQ311868">
    <property type="protein sequence ID" value="CBS85523.1"/>
    <property type="molecule type" value="Genomic_DNA"/>
</dbReference>
<gene>
    <name evidence="1" type="ordered locus">AZOLI_0105</name>
</gene>
<proteinExistence type="predicted"/>
<organism evidence="1 2">
    <name type="scientific">Azospirillum lipoferum (strain 4B)</name>
    <dbReference type="NCBI Taxonomy" id="862719"/>
    <lineage>
        <taxon>Bacteria</taxon>
        <taxon>Pseudomonadati</taxon>
        <taxon>Pseudomonadota</taxon>
        <taxon>Alphaproteobacteria</taxon>
        <taxon>Rhodospirillales</taxon>
        <taxon>Azospirillaceae</taxon>
        <taxon>Azospirillum</taxon>
    </lineage>
</organism>
<dbReference type="AlphaFoldDB" id="G7Z2E1"/>
<keyword evidence="2" id="KW-1185">Reference proteome</keyword>
<dbReference type="Proteomes" id="UP000005667">
    <property type="component" value="Chromosome"/>
</dbReference>
<sequence length="81" mass="9124">MSLGSASLGRCAPPNRSAFRHPCPRARCLEFSQTSTNTHPHIPLASRRPRAYKRILPRAARLGRMAQGMPNRPMEFRLISL</sequence>